<evidence type="ECO:0000313" key="3">
    <source>
        <dbReference type="Proteomes" id="UP001627154"/>
    </source>
</evidence>
<dbReference type="SUPFAM" id="SSF53335">
    <property type="entry name" value="S-adenosyl-L-methionine-dependent methyltransferases"/>
    <property type="match status" value="1"/>
</dbReference>
<feature type="domain" description="Methyltransferase type 12" evidence="1">
    <location>
        <begin position="37"/>
        <end position="135"/>
    </location>
</feature>
<accession>A0ABD2XGI4</accession>
<dbReference type="InterPro" id="IPR013217">
    <property type="entry name" value="Methyltransf_12"/>
</dbReference>
<reference evidence="2 3" key="1">
    <citation type="journal article" date="2024" name="bioRxiv">
        <title>A reference genome for Trichogramma kaykai: A tiny desert-dwelling parasitoid wasp with competing sex-ratio distorters.</title>
        <authorList>
            <person name="Culotta J."/>
            <person name="Lindsey A.R."/>
        </authorList>
    </citation>
    <scope>NUCLEOTIDE SEQUENCE [LARGE SCALE GENOMIC DNA]</scope>
    <source>
        <strain evidence="2 3">KSX58</strain>
    </source>
</reference>
<gene>
    <name evidence="2" type="ORF">TKK_002861</name>
</gene>
<name>A0ABD2XGI4_9HYME</name>
<proteinExistence type="predicted"/>
<comment type="caution">
    <text evidence="2">The sequence shown here is derived from an EMBL/GenBank/DDBJ whole genome shotgun (WGS) entry which is preliminary data.</text>
</comment>
<dbReference type="Gene3D" id="3.40.50.150">
    <property type="entry name" value="Vaccinia Virus protein VP39"/>
    <property type="match status" value="1"/>
</dbReference>
<evidence type="ECO:0000259" key="1">
    <source>
        <dbReference type="Pfam" id="PF08242"/>
    </source>
</evidence>
<sequence length="283" mass="32913">MNGAKEYVKAHGLQSRDASDVIEEFSDEIANMTGVCLDIGCGPAVVTRDLFLPRLPTDATIVGADISKTMIQFAQDEHADEKRLSFINLNIETQNIPQHLVSAYDNAVSFYCLHWCQDVRQVFDNIYQMLRPGGKSLVLFLAHNTGFESYLKLHKDPKYNPYMKDISKYIPYFQRCANPRATLKKIIEESGFEVMHCSYREKTFIFKSQEILKKHVQAVNPFTERMPEHVKKEYEEDLLRDIVSRKFSFIDNNNEGESKDDFQILDRYHVLIAYFKKPTYRIN</sequence>
<dbReference type="PANTHER" id="PTHR43861:SF1">
    <property type="entry name" value="TRANS-ACONITATE 2-METHYLTRANSFERASE"/>
    <property type="match status" value="1"/>
</dbReference>
<dbReference type="EMBL" id="JBJJXI010000025">
    <property type="protein sequence ID" value="KAL3404372.1"/>
    <property type="molecule type" value="Genomic_DNA"/>
</dbReference>
<organism evidence="2 3">
    <name type="scientific">Trichogramma kaykai</name>
    <dbReference type="NCBI Taxonomy" id="54128"/>
    <lineage>
        <taxon>Eukaryota</taxon>
        <taxon>Metazoa</taxon>
        <taxon>Ecdysozoa</taxon>
        <taxon>Arthropoda</taxon>
        <taxon>Hexapoda</taxon>
        <taxon>Insecta</taxon>
        <taxon>Pterygota</taxon>
        <taxon>Neoptera</taxon>
        <taxon>Endopterygota</taxon>
        <taxon>Hymenoptera</taxon>
        <taxon>Apocrita</taxon>
        <taxon>Proctotrupomorpha</taxon>
        <taxon>Chalcidoidea</taxon>
        <taxon>Trichogrammatidae</taxon>
        <taxon>Trichogramma</taxon>
    </lineage>
</organism>
<protein>
    <recommendedName>
        <fullName evidence="1">Methyltransferase type 12 domain-containing protein</fullName>
    </recommendedName>
</protein>
<keyword evidence="3" id="KW-1185">Reference proteome</keyword>
<dbReference type="Pfam" id="PF08242">
    <property type="entry name" value="Methyltransf_12"/>
    <property type="match status" value="1"/>
</dbReference>
<dbReference type="CDD" id="cd02440">
    <property type="entry name" value="AdoMet_MTases"/>
    <property type="match status" value="1"/>
</dbReference>
<dbReference type="InterPro" id="IPR029063">
    <property type="entry name" value="SAM-dependent_MTases_sf"/>
</dbReference>
<dbReference type="Proteomes" id="UP001627154">
    <property type="component" value="Unassembled WGS sequence"/>
</dbReference>
<dbReference type="AlphaFoldDB" id="A0ABD2XGI4"/>
<evidence type="ECO:0000313" key="2">
    <source>
        <dbReference type="EMBL" id="KAL3404372.1"/>
    </source>
</evidence>
<dbReference type="PANTHER" id="PTHR43861">
    <property type="entry name" value="TRANS-ACONITATE 2-METHYLTRANSFERASE-RELATED"/>
    <property type="match status" value="1"/>
</dbReference>